<evidence type="ECO:0000313" key="4">
    <source>
        <dbReference type="EMBL" id="WXA01750.1"/>
    </source>
</evidence>
<dbReference type="Pfam" id="PF00685">
    <property type="entry name" value="Sulfotransfer_1"/>
    <property type="match status" value="1"/>
</dbReference>
<evidence type="ECO:0000313" key="5">
    <source>
        <dbReference type="EMBL" id="WXA13090.1"/>
    </source>
</evidence>
<keyword evidence="2" id="KW-0325">Glycoprotein</keyword>
<protein>
    <submittedName>
        <fullName evidence="5">Sulfotransferase</fullName>
        <ecNumber evidence="5">2.8.2.-</ecNumber>
    </submittedName>
</protein>
<sequence length="289" mass="34329">MNKIDFFCIGTQKGGTTTLHDILSQHPDLCLPSKKETHFFSNESLYAKGKDYYINNYFKERDESKFIGEVDPEYSYFKDSAKRIYETFGQTKILFIIRNPIDRAYSHYLMTKRRGLESLTFEKALSLEKDRIKTDSDAMHYSYLSRGYYLNQILAFEKYFGIDNIKIVLFEDFIKNTEKSINEISDFIGLPEYSYDTSRISNPASSPRFKKIQKFIYKDNVLKKLIGKFIKSRDFKRKIMQSLESLNLKEGKKDRLSLESKKEFFSKYYIEEVEMLEKKLELNLSIWKE</sequence>
<evidence type="ECO:0000259" key="3">
    <source>
        <dbReference type="Pfam" id="PF00685"/>
    </source>
</evidence>
<dbReference type="SUPFAM" id="SSF52540">
    <property type="entry name" value="P-loop containing nucleoside triphosphate hydrolases"/>
    <property type="match status" value="1"/>
</dbReference>
<dbReference type="InterPro" id="IPR037359">
    <property type="entry name" value="NST/OST"/>
</dbReference>
<dbReference type="EMBL" id="CP136925">
    <property type="protein sequence ID" value="WXA13090.1"/>
    <property type="molecule type" value="Genomic_DNA"/>
</dbReference>
<feature type="domain" description="Sulfotransferase" evidence="3">
    <location>
        <begin position="4"/>
        <end position="211"/>
    </location>
</feature>
<dbReference type="InterPro" id="IPR000863">
    <property type="entry name" value="Sulfotransferase_dom"/>
</dbReference>
<dbReference type="EMBL" id="CP136924">
    <property type="protein sequence ID" value="WXA01750.1"/>
    <property type="molecule type" value="Genomic_DNA"/>
</dbReference>
<dbReference type="RefSeq" id="WP_262732440.1">
    <property type="nucleotide sequence ID" value="NZ_CP136924.1"/>
</dbReference>
<dbReference type="Gene3D" id="3.40.50.300">
    <property type="entry name" value="P-loop containing nucleotide triphosphate hydrolases"/>
    <property type="match status" value="1"/>
</dbReference>
<accession>A0AAU6P6X7</accession>
<organism evidence="5">
    <name type="scientific">Mangrovimonas cancribranchiae</name>
    <dbReference type="NCBI Taxonomy" id="3080055"/>
    <lineage>
        <taxon>Bacteria</taxon>
        <taxon>Pseudomonadati</taxon>
        <taxon>Bacteroidota</taxon>
        <taxon>Flavobacteriia</taxon>
        <taxon>Flavobacteriales</taxon>
        <taxon>Flavobacteriaceae</taxon>
        <taxon>Mangrovimonas</taxon>
    </lineage>
</organism>
<dbReference type="PANTHER" id="PTHR10605:SF56">
    <property type="entry name" value="BIFUNCTIONAL HEPARAN SULFATE N-DEACETYLASE_N-SULFOTRANSFERASE"/>
    <property type="match status" value="1"/>
</dbReference>
<dbReference type="InterPro" id="IPR027417">
    <property type="entry name" value="P-loop_NTPase"/>
</dbReference>
<dbReference type="EC" id="2.8.2.-" evidence="5"/>
<dbReference type="AlphaFoldDB" id="A0AAU6P6X7"/>
<name>A0AAU6P6X7_9FLAO</name>
<gene>
    <name evidence="5" type="ORF">R3L15_13300</name>
    <name evidence="4" type="ORF">R3L16_08290</name>
</gene>
<dbReference type="GO" id="GO:0008146">
    <property type="term" value="F:sulfotransferase activity"/>
    <property type="evidence" value="ECO:0007669"/>
    <property type="project" value="InterPro"/>
</dbReference>
<dbReference type="PANTHER" id="PTHR10605">
    <property type="entry name" value="HEPARAN SULFATE SULFOTRANSFERASE"/>
    <property type="match status" value="1"/>
</dbReference>
<evidence type="ECO:0000313" key="6">
    <source>
        <dbReference type="Proteomes" id="UP001368318"/>
    </source>
</evidence>
<keyword evidence="1 5" id="KW-0808">Transferase</keyword>
<dbReference type="KEGG" id="mcaa:R3L15_13300"/>
<keyword evidence="6" id="KW-1185">Reference proteome</keyword>
<reference evidence="5 6" key="1">
    <citation type="submission" date="2023-10" db="EMBL/GenBank/DDBJ databases">
        <title>Culture-based analysis of two novel bacteria associated with mangrove crab gills.</title>
        <authorList>
            <person name="Yang X."/>
            <person name="Garuglieri E."/>
            <person name="Van Goethem M.W."/>
            <person name="Fusi M."/>
            <person name="Marasco R."/>
            <person name="Daffonchio D.G."/>
        </authorList>
    </citation>
    <scope>NUCLEOTIDE SEQUENCE</scope>
    <source>
        <strain evidence="5">UG2-1</strain>
        <strain evidence="4">UG2-2</strain>
        <strain evidence="6">UG2_2</strain>
    </source>
</reference>
<evidence type="ECO:0000256" key="1">
    <source>
        <dbReference type="ARBA" id="ARBA00022679"/>
    </source>
</evidence>
<evidence type="ECO:0000256" key="2">
    <source>
        <dbReference type="ARBA" id="ARBA00023180"/>
    </source>
</evidence>
<proteinExistence type="predicted"/>
<dbReference type="Proteomes" id="UP001368318">
    <property type="component" value="Chromosome"/>
</dbReference>